<sequence>MDYTALTESFKSLMVNKENFTEEDAEAFKYTFGKPGCGLTCPINYYRAAKRRLCTAPLGIDKLVEPKTLIIWGEKDAALCLDGALDSVTRCKEAKLVQIPNASHFLHQEF</sequence>
<evidence type="ECO:0000313" key="2">
    <source>
        <dbReference type="WBParaSite" id="ES5_v2.g7122.t1"/>
    </source>
</evidence>
<evidence type="ECO:0000313" key="1">
    <source>
        <dbReference type="Proteomes" id="UP000887579"/>
    </source>
</evidence>
<name>A0AC34GRP3_9BILA</name>
<accession>A0AC34GRP3</accession>
<organism evidence="1 2">
    <name type="scientific">Panagrolaimus sp. ES5</name>
    <dbReference type="NCBI Taxonomy" id="591445"/>
    <lineage>
        <taxon>Eukaryota</taxon>
        <taxon>Metazoa</taxon>
        <taxon>Ecdysozoa</taxon>
        <taxon>Nematoda</taxon>
        <taxon>Chromadorea</taxon>
        <taxon>Rhabditida</taxon>
        <taxon>Tylenchina</taxon>
        <taxon>Panagrolaimomorpha</taxon>
        <taxon>Panagrolaimoidea</taxon>
        <taxon>Panagrolaimidae</taxon>
        <taxon>Panagrolaimus</taxon>
    </lineage>
</organism>
<dbReference type="Proteomes" id="UP000887579">
    <property type="component" value="Unplaced"/>
</dbReference>
<protein>
    <submittedName>
        <fullName evidence="2">Uncharacterized protein</fullName>
    </submittedName>
</protein>
<dbReference type="WBParaSite" id="ES5_v2.g7122.t1">
    <property type="protein sequence ID" value="ES5_v2.g7122.t1"/>
    <property type="gene ID" value="ES5_v2.g7122"/>
</dbReference>
<proteinExistence type="predicted"/>
<reference evidence="2" key="1">
    <citation type="submission" date="2022-11" db="UniProtKB">
        <authorList>
            <consortium name="WormBaseParasite"/>
        </authorList>
    </citation>
    <scope>IDENTIFICATION</scope>
</reference>